<sequence>SLPRLRVKRAHQANPLHAALLDAVHTTITEREAAQLLDHTALDQFWEALCQHAVASGPGAAENDKRLSWDAVCHVRADLPARFAPYLTPAIFLHFQRSERSDISLLQYFNYVLRRASLEEAQAELHAYDRDYDGCLTEAEVQEWISDLVPTLHLQTLNTSFHKFYFYAAARKFFFFLDKSRRDRLPIQAILLSPILTELFELRASDADADAELPREYKRSNWFSSYNTLRVYGQFLNLDADHNGMLSRAELGKYSHGALSNLFLDRLFQEVRTFDRQMDFRGFLDFVLAVENLPTPEAMAYCFRALDMGGRGGLDALTLETLFRAVSEKAHRVFGHEEVPAEDIVNEIFDMVKPATPGVIRLKDLIDSGIGGTVISILIDCRGFHKYDNRD</sequence>
<dbReference type="AlphaFoldDB" id="A0A4P9WWC1"/>
<keyword evidence="8" id="KW-1185">Reference proteome</keyword>
<evidence type="ECO:0000313" key="5">
    <source>
        <dbReference type="EMBL" id="RKO96825.1"/>
    </source>
</evidence>
<proteinExistence type="predicted"/>
<dbReference type="Gene3D" id="1.10.238.10">
    <property type="entry name" value="EF-hand"/>
    <property type="match status" value="1"/>
</dbReference>
<dbReference type="InterPro" id="IPR002048">
    <property type="entry name" value="EF_hand_dom"/>
</dbReference>
<evidence type="ECO:0000313" key="8">
    <source>
        <dbReference type="Proteomes" id="UP000274922"/>
    </source>
</evidence>
<name>A0A4P9WWC1_9FUNG</name>
<evidence type="ECO:0000256" key="3">
    <source>
        <dbReference type="ARBA" id="ARBA00022837"/>
    </source>
</evidence>
<dbReference type="PROSITE" id="PS50222">
    <property type="entry name" value="EF_HAND_2"/>
    <property type="match status" value="1"/>
</dbReference>
<evidence type="ECO:0000256" key="2">
    <source>
        <dbReference type="ARBA" id="ARBA00022490"/>
    </source>
</evidence>
<dbReference type="InterPro" id="IPR018247">
    <property type="entry name" value="EF_Hand_1_Ca_BS"/>
</dbReference>
<dbReference type="GO" id="GO:0030865">
    <property type="term" value="P:cortical cytoskeleton organization"/>
    <property type="evidence" value="ECO:0007669"/>
    <property type="project" value="TreeGrafter"/>
</dbReference>
<reference evidence="6" key="2">
    <citation type="submission" date="2018-04" db="EMBL/GenBank/DDBJ databases">
        <title>Leveraging single-cell genomics to expand the Fungal Tree of Life.</title>
        <authorList>
            <consortium name="DOE Joint Genome Institute"/>
            <person name="Ahrendt S.R."/>
            <person name="Quandt C.A."/>
            <person name="Ciobanu D."/>
            <person name="Clum A."/>
            <person name="Salamov A."/>
            <person name="Andreopoulos B."/>
            <person name="Cheng J.-F."/>
            <person name="Woyke T."/>
            <person name="Pelin A."/>
            <person name="Henrissat B."/>
            <person name="Benny G.L."/>
            <person name="Smith M.E."/>
            <person name="James T.Y."/>
            <person name="Grigoriev I.V."/>
        </authorList>
    </citation>
    <scope>NUCLEOTIDE SEQUENCE</scope>
    <source>
        <strain evidence="6">ATCC 52028</strain>
    </source>
</reference>
<dbReference type="InterPro" id="IPR011992">
    <property type="entry name" value="EF-hand-dom_pair"/>
</dbReference>
<feature type="non-terminal residue" evidence="5">
    <location>
        <position position="391"/>
    </location>
</feature>
<dbReference type="GO" id="GO:0000226">
    <property type="term" value="P:microtubule cytoskeleton organization"/>
    <property type="evidence" value="ECO:0007669"/>
    <property type="project" value="TreeGrafter"/>
</dbReference>
<reference evidence="5" key="3">
    <citation type="submission" date="2018-08" db="EMBL/GenBank/DDBJ databases">
        <title>Leveraging single-cell genomics to expand the Fungal Tree of Life.</title>
        <authorList>
            <consortium name="DOE Joint Genome Institute"/>
            <person name="Ahrendt S.R."/>
            <person name="Quandt C.A."/>
            <person name="Ciobanu D."/>
            <person name="Clum A."/>
            <person name="Salamov A."/>
            <person name="Andreopoulos B."/>
            <person name="Cheng J.-F."/>
            <person name="Woyke T."/>
            <person name="Pelin A."/>
            <person name="Henrissat B."/>
            <person name="Reynolds N."/>
            <person name="Benny G.L."/>
            <person name="Smith M.E."/>
            <person name="James T.Y."/>
            <person name="Grigoriev I.V."/>
        </authorList>
    </citation>
    <scope>NUCLEOTIDE SEQUENCE</scope>
    <source>
        <strain evidence="5">ATCC 52028</strain>
    </source>
</reference>
<reference evidence="7 8" key="1">
    <citation type="journal article" date="2018" name="Nat. Microbiol.">
        <title>Leveraging single-cell genomics to expand the fungal tree of life.</title>
        <authorList>
            <person name="Ahrendt S.R."/>
            <person name="Quandt C.A."/>
            <person name="Ciobanu D."/>
            <person name="Clum A."/>
            <person name="Salamov A."/>
            <person name="Andreopoulos B."/>
            <person name="Cheng J.F."/>
            <person name="Woyke T."/>
            <person name="Pelin A."/>
            <person name="Henrissat B."/>
            <person name="Reynolds N.K."/>
            <person name="Benny G.L."/>
            <person name="Smith M.E."/>
            <person name="James T.Y."/>
            <person name="Grigoriev I.V."/>
        </authorList>
    </citation>
    <scope>NUCLEOTIDE SEQUENCE [LARGE SCALE GENOMIC DNA]</scope>
    <source>
        <strain evidence="7 8">ATCC 52028</strain>
    </source>
</reference>
<keyword evidence="3" id="KW-0106">Calcium</keyword>
<dbReference type="PANTHER" id="PTHR12085">
    <property type="entry name" value="SERINE/THREONINE-PROTEIN PHOSPHATASE 2A REGULATORY SUBUNIT B'' SUBUNIT GAMMA"/>
    <property type="match status" value="1"/>
</dbReference>
<dbReference type="Proteomes" id="UP000268535">
    <property type="component" value="Unassembled WGS sequence"/>
</dbReference>
<dbReference type="EMBL" id="ML014120">
    <property type="protein sequence ID" value="RKP03608.1"/>
    <property type="molecule type" value="Genomic_DNA"/>
</dbReference>
<dbReference type="PROSITE" id="PS00018">
    <property type="entry name" value="EF_HAND_1"/>
    <property type="match status" value="1"/>
</dbReference>
<evidence type="ECO:0000259" key="4">
    <source>
        <dbReference type="PROSITE" id="PS50222"/>
    </source>
</evidence>
<organism evidence="5 7">
    <name type="scientific">Caulochytrium protostelioides</name>
    <dbReference type="NCBI Taxonomy" id="1555241"/>
    <lineage>
        <taxon>Eukaryota</taxon>
        <taxon>Fungi</taxon>
        <taxon>Fungi incertae sedis</taxon>
        <taxon>Chytridiomycota</taxon>
        <taxon>Chytridiomycota incertae sedis</taxon>
        <taxon>Chytridiomycetes</taxon>
        <taxon>Caulochytriales</taxon>
        <taxon>Caulochytriaceae</taxon>
        <taxon>Caulochytrium</taxon>
    </lineage>
</organism>
<dbReference type="GO" id="GO:0005737">
    <property type="term" value="C:cytoplasm"/>
    <property type="evidence" value="ECO:0007669"/>
    <property type="project" value="UniProtKB-SubCell"/>
</dbReference>
<dbReference type="STRING" id="1555241.A0A4P9WWC1"/>
<dbReference type="OrthoDB" id="10265007at2759"/>
<dbReference type="EMBL" id="ML009588">
    <property type="protein sequence ID" value="RKO96825.1"/>
    <property type="molecule type" value="Genomic_DNA"/>
</dbReference>
<gene>
    <name evidence="5" type="ORF">CAUPRSCDRAFT_3042</name>
    <name evidence="6" type="ORF">CXG81DRAFT_4662</name>
</gene>
<evidence type="ECO:0000313" key="7">
    <source>
        <dbReference type="Proteomes" id="UP000268535"/>
    </source>
</evidence>
<keyword evidence="2" id="KW-0963">Cytoplasm</keyword>
<protein>
    <recommendedName>
        <fullName evidence="4">EF-hand domain-containing protein</fullName>
    </recommendedName>
</protein>
<dbReference type="SUPFAM" id="SSF47473">
    <property type="entry name" value="EF-hand"/>
    <property type="match status" value="1"/>
</dbReference>
<evidence type="ECO:0000256" key="1">
    <source>
        <dbReference type="ARBA" id="ARBA00004496"/>
    </source>
</evidence>
<feature type="domain" description="EF-hand" evidence="4">
    <location>
        <begin position="116"/>
        <end position="151"/>
    </location>
</feature>
<feature type="non-terminal residue" evidence="5">
    <location>
        <position position="1"/>
    </location>
</feature>
<accession>A0A4P9WWC1</accession>
<dbReference type="PANTHER" id="PTHR12085:SF3">
    <property type="entry name" value="SERINE_THREONINE-PROTEIN PHOSPHATASE 2A REGULATORY SUBUNIT B'' SUBUNIT GAMMA"/>
    <property type="match status" value="1"/>
</dbReference>
<dbReference type="InterPro" id="IPR039865">
    <property type="entry name" value="PPP2R3C"/>
</dbReference>
<dbReference type="Proteomes" id="UP000274922">
    <property type="component" value="Unassembled WGS sequence"/>
</dbReference>
<dbReference type="GO" id="GO:0005819">
    <property type="term" value="C:spindle"/>
    <property type="evidence" value="ECO:0007669"/>
    <property type="project" value="TreeGrafter"/>
</dbReference>
<dbReference type="GO" id="GO:0035303">
    <property type="term" value="P:regulation of dephosphorylation"/>
    <property type="evidence" value="ECO:0007669"/>
    <property type="project" value="InterPro"/>
</dbReference>
<dbReference type="CDD" id="cd21505">
    <property type="entry name" value="PPP2R3C"/>
    <property type="match status" value="1"/>
</dbReference>
<dbReference type="GO" id="GO:0005509">
    <property type="term" value="F:calcium ion binding"/>
    <property type="evidence" value="ECO:0007669"/>
    <property type="project" value="InterPro"/>
</dbReference>
<comment type="subcellular location">
    <subcellularLocation>
        <location evidence="1">Cytoplasm</location>
    </subcellularLocation>
</comment>
<evidence type="ECO:0000313" key="6">
    <source>
        <dbReference type="EMBL" id="RKP03608.1"/>
    </source>
</evidence>